<dbReference type="SMART" id="SM00938">
    <property type="entry name" value="P-II"/>
    <property type="match status" value="1"/>
</dbReference>
<keyword evidence="2" id="KW-1185">Reference proteome</keyword>
<name>A0ABY5P7R7_9LACT</name>
<dbReference type="Gene3D" id="3.30.70.120">
    <property type="match status" value="1"/>
</dbReference>
<evidence type="ECO:0008006" key="3">
    <source>
        <dbReference type="Google" id="ProtNLM"/>
    </source>
</evidence>
<organism evidence="1 2">
    <name type="scientific">Fundicoccus culcitae</name>
    <dbReference type="NCBI Taxonomy" id="2969821"/>
    <lineage>
        <taxon>Bacteria</taxon>
        <taxon>Bacillati</taxon>
        <taxon>Bacillota</taxon>
        <taxon>Bacilli</taxon>
        <taxon>Lactobacillales</taxon>
        <taxon>Aerococcaceae</taxon>
        <taxon>Fundicoccus</taxon>
    </lineage>
</organism>
<accession>A0ABY5P7R7</accession>
<dbReference type="EMBL" id="CP102453">
    <property type="protein sequence ID" value="UUX34699.1"/>
    <property type="molecule type" value="Genomic_DNA"/>
</dbReference>
<dbReference type="PROSITE" id="PS51343">
    <property type="entry name" value="PII_GLNB_DOM"/>
    <property type="match status" value="1"/>
</dbReference>
<dbReference type="InterPro" id="IPR002187">
    <property type="entry name" value="N-reg_PII"/>
</dbReference>
<protein>
    <recommendedName>
        <fullName evidence="3">P-II family nitrogen regulator</fullName>
    </recommendedName>
</protein>
<proteinExistence type="predicted"/>
<evidence type="ECO:0000313" key="2">
    <source>
        <dbReference type="Proteomes" id="UP001315967"/>
    </source>
</evidence>
<gene>
    <name evidence="1" type="ORF">NRE15_03345</name>
</gene>
<dbReference type="Proteomes" id="UP001315967">
    <property type="component" value="Chromosome"/>
</dbReference>
<dbReference type="RefSeq" id="WP_313794200.1">
    <property type="nucleotide sequence ID" value="NZ_CP102453.1"/>
</dbReference>
<reference evidence="1 2" key="1">
    <citation type="submission" date="2022-08" db="EMBL/GenBank/DDBJ databases">
        <title>Aerococcaceae sp. nov isolated from spoiled eye mask.</title>
        <authorList>
            <person name="Zhou G."/>
            <person name="Xie X.-B."/>
            <person name="Shi Q.-S."/>
            <person name="Wang Y.-S."/>
            <person name="Wen X."/>
            <person name="Peng H."/>
            <person name="Yang X.-J."/>
            <person name="Tao H.-B."/>
            <person name="Huang X.-M."/>
        </authorList>
    </citation>
    <scope>NUCLEOTIDE SEQUENCE [LARGE SCALE GENOMIC DNA]</scope>
    <source>
        <strain evidence="2">DM20194951</strain>
    </source>
</reference>
<dbReference type="Pfam" id="PF00543">
    <property type="entry name" value="P-II"/>
    <property type="match status" value="1"/>
</dbReference>
<dbReference type="InterPro" id="IPR015867">
    <property type="entry name" value="N-reg_PII/ATP_PRibTrfase_C"/>
</dbReference>
<sequence>MFYLIYAIVPSGRAGKVIHAAEAAGSLGGTIIHGKGIGRKPKRFLYFEVEPMRDVIWIIVEESRYREVSQSIYDELELEGEGQGILFVEPLDEVHGLVDQLSE</sequence>
<evidence type="ECO:0000313" key="1">
    <source>
        <dbReference type="EMBL" id="UUX34699.1"/>
    </source>
</evidence>
<dbReference type="SUPFAM" id="SSF54913">
    <property type="entry name" value="GlnB-like"/>
    <property type="match status" value="1"/>
</dbReference>
<dbReference type="InterPro" id="IPR011322">
    <property type="entry name" value="N-reg_PII-like_a/b"/>
</dbReference>